<dbReference type="PANTHER" id="PTHR15454:SF7">
    <property type="entry name" value="OS07G0106100 PROTEIN"/>
    <property type="match status" value="1"/>
</dbReference>
<dbReference type="Proteomes" id="UP001652660">
    <property type="component" value="Chromosome 5c"/>
</dbReference>
<evidence type="ECO:0000256" key="1">
    <source>
        <dbReference type="ARBA" id="ARBA00022614"/>
    </source>
</evidence>
<gene>
    <name evidence="5 6" type="primary">LOC113688897</name>
</gene>
<dbReference type="GO" id="GO:0005737">
    <property type="term" value="C:cytoplasm"/>
    <property type="evidence" value="ECO:0007669"/>
    <property type="project" value="TreeGrafter"/>
</dbReference>
<organism evidence="4 5">
    <name type="scientific">Coffea arabica</name>
    <name type="common">Arabian coffee</name>
    <dbReference type="NCBI Taxonomy" id="13443"/>
    <lineage>
        <taxon>Eukaryota</taxon>
        <taxon>Viridiplantae</taxon>
        <taxon>Streptophyta</taxon>
        <taxon>Embryophyta</taxon>
        <taxon>Tracheophyta</taxon>
        <taxon>Spermatophyta</taxon>
        <taxon>Magnoliopsida</taxon>
        <taxon>eudicotyledons</taxon>
        <taxon>Gunneridae</taxon>
        <taxon>Pentapetalae</taxon>
        <taxon>asterids</taxon>
        <taxon>lamiids</taxon>
        <taxon>Gentianales</taxon>
        <taxon>Rubiaceae</taxon>
        <taxon>Ixoroideae</taxon>
        <taxon>Gardenieae complex</taxon>
        <taxon>Bertiereae - Coffeeae clade</taxon>
        <taxon>Coffeeae</taxon>
        <taxon>Coffea</taxon>
    </lineage>
</organism>
<keyword evidence="2" id="KW-0677">Repeat</keyword>
<name>A0A6P6SAI9_COFAR</name>
<dbReference type="FunFam" id="3.80.10.10:FF:000320">
    <property type="entry name" value="Protein phosphatase 1 regulatory subunit pprA"/>
    <property type="match status" value="1"/>
</dbReference>
<accession>A0A6P6SAI9</accession>
<feature type="region of interest" description="Disordered" evidence="3">
    <location>
        <begin position="623"/>
        <end position="672"/>
    </location>
</feature>
<dbReference type="PANTHER" id="PTHR15454">
    <property type="entry name" value="NISCHARIN RELATED"/>
    <property type="match status" value="1"/>
</dbReference>
<dbReference type="Pfam" id="PF13855">
    <property type="entry name" value="LRR_8"/>
    <property type="match status" value="1"/>
</dbReference>
<feature type="region of interest" description="Disordered" evidence="3">
    <location>
        <begin position="106"/>
        <end position="147"/>
    </location>
</feature>
<dbReference type="InterPro" id="IPR025875">
    <property type="entry name" value="Leu-rich_rpt_4"/>
</dbReference>
<dbReference type="Gene3D" id="3.80.10.10">
    <property type="entry name" value="Ribonuclease Inhibitor"/>
    <property type="match status" value="1"/>
</dbReference>
<evidence type="ECO:0000256" key="3">
    <source>
        <dbReference type="SAM" id="MobiDB-lite"/>
    </source>
</evidence>
<evidence type="ECO:0000313" key="5">
    <source>
        <dbReference type="RefSeq" id="XP_027062517.1"/>
    </source>
</evidence>
<reference evidence="5" key="2">
    <citation type="submission" date="2025-04" db="UniProtKB">
        <authorList>
            <consortium name="RefSeq"/>
        </authorList>
    </citation>
    <scope>IDENTIFICATION</scope>
    <source>
        <tissue evidence="5 6">Leaves</tissue>
    </source>
</reference>
<dbReference type="InterPro" id="IPR032675">
    <property type="entry name" value="LRR_dom_sf"/>
</dbReference>
<dbReference type="GO" id="GO:0051707">
    <property type="term" value="P:response to other organism"/>
    <property type="evidence" value="ECO:0007669"/>
    <property type="project" value="UniProtKB-ARBA"/>
</dbReference>
<evidence type="ECO:0000256" key="2">
    <source>
        <dbReference type="ARBA" id="ARBA00022737"/>
    </source>
</evidence>
<dbReference type="SUPFAM" id="SSF52075">
    <property type="entry name" value="Outer arm dynein light chain 1"/>
    <property type="match status" value="1"/>
</dbReference>
<dbReference type="AlphaFoldDB" id="A0A6P6SAI9"/>
<proteinExistence type="predicted"/>
<dbReference type="GO" id="GO:0006952">
    <property type="term" value="P:defense response"/>
    <property type="evidence" value="ECO:0007669"/>
    <property type="project" value="UniProtKB-ARBA"/>
</dbReference>
<dbReference type="GeneID" id="113688897"/>
<dbReference type="SMART" id="SM00369">
    <property type="entry name" value="LRR_TYP"/>
    <property type="match status" value="3"/>
</dbReference>
<dbReference type="SMART" id="SM00365">
    <property type="entry name" value="LRR_SD22"/>
    <property type="match status" value="4"/>
</dbReference>
<dbReference type="RefSeq" id="XP_071907033.1">
    <property type="nucleotide sequence ID" value="XM_072050932.1"/>
</dbReference>
<dbReference type="PROSITE" id="PS51450">
    <property type="entry name" value="LRR"/>
    <property type="match status" value="3"/>
</dbReference>
<dbReference type="InterPro" id="IPR001611">
    <property type="entry name" value="Leu-rich_rpt"/>
</dbReference>
<protein>
    <submittedName>
        <fullName evidence="5">Uncharacterized protein LOC113688897 isoform X1</fullName>
    </submittedName>
</protein>
<feature type="region of interest" description="Disordered" evidence="3">
    <location>
        <begin position="164"/>
        <end position="229"/>
    </location>
</feature>
<dbReference type="InterPro" id="IPR003591">
    <property type="entry name" value="Leu-rich_rpt_typical-subtyp"/>
</dbReference>
<sequence>MMFRFSCFNTHMQSHKQKKTVHLSAEAMQKNLEDCSQNKALQKFTSLTAENSSSKLKVERDTLSSFVDCPKDTCAVEADSKSEEVDRVCDISVPKAALIKKSKSLGSGLDMKGRDSGGSGSEDEIDQQFSGDGSPDNCGSLVPSRAKDSRTSLLNQFHETLPSDSVHATCDNIGSTFSMGDAPNMEKESHENSDAQLSGEHTPDREKESHENSDAQLSGEHTPRTPPVFVRSISLPNISSSGQPTVNHLPRSRSAEDLNVLDSRWRDILMHEVGTELLQHQARSDLVSTIHDKNACGNPADDNFVTYNYVGSAKDWIIPMGDEVNMDNHLSGNSSSRRWDELPSRDFKIKRIEEWVIDLQHCSPLEESNELPASEDHVVSTGKSSLNVPATSIEGKVNPGMEAVKKYISSLSPTATAAQLVNHGLVVIPFLSAFSSLKALNLSGNAIVRITAGSLPRGLHILNLSKNNISTIEGLRDLTRLRVLDLSYNRILRIGHGLAYCSSLKELYLAGNKISEVEGLHRLLKLNVLDLRFNKISTTKCLGQLAANYNSLQAISLEGNPAQKNVGDEQVKKYLQGLVPHLTYFNRQPIKVGTMKDTADRSARLGISAYQIDRGLKADAKAMRRGAHGAANKVASSSIHGRRGQATALSKPSKSRHARLPPSGTKPATQQNQVYDFSNKLLSFRSELSMRRSRSEGTIAAL</sequence>
<dbReference type="Pfam" id="PF12799">
    <property type="entry name" value="LRR_4"/>
    <property type="match status" value="1"/>
</dbReference>
<feature type="compositionally biased region" description="Basic and acidic residues" evidence="3">
    <location>
        <begin position="184"/>
        <end position="193"/>
    </location>
</feature>
<feature type="compositionally biased region" description="Basic and acidic residues" evidence="3">
    <location>
        <begin position="201"/>
        <end position="213"/>
    </location>
</feature>
<keyword evidence="1" id="KW-0433">Leucine-rich repeat</keyword>
<evidence type="ECO:0000313" key="6">
    <source>
        <dbReference type="RefSeq" id="XP_071907033.1"/>
    </source>
</evidence>
<keyword evidence="4" id="KW-1185">Reference proteome</keyword>
<dbReference type="OrthoDB" id="1904536at2759"/>
<evidence type="ECO:0000313" key="4">
    <source>
        <dbReference type="Proteomes" id="UP001652660"/>
    </source>
</evidence>
<dbReference type="RefSeq" id="XP_027062517.1">
    <property type="nucleotide sequence ID" value="XM_027206716.1"/>
</dbReference>
<reference evidence="4" key="1">
    <citation type="journal article" date="2025" name="Foods">
        <title>Unveiling the Microbial Signatures of Arabica Coffee Cherries: Insights into Ripeness Specific Diversity, Functional Traits, and Implications for Quality and Safety.</title>
        <authorList>
            <consortium name="RefSeq"/>
            <person name="Tenea G.N."/>
            <person name="Cifuentes V."/>
            <person name="Reyes P."/>
            <person name="Cevallos-Vallejos M."/>
        </authorList>
    </citation>
    <scope>NUCLEOTIDE SEQUENCE [LARGE SCALE GENOMIC DNA]</scope>
</reference>